<dbReference type="HOGENOM" id="CLU_067442_3_0_9"/>
<evidence type="ECO:0000256" key="2">
    <source>
        <dbReference type="ARBA" id="ARBA00005528"/>
    </source>
</evidence>
<keyword evidence="16" id="KW-1185">Reference proteome</keyword>
<dbReference type="InterPro" id="IPR029028">
    <property type="entry name" value="Alpha/beta_knot_MTases"/>
</dbReference>
<comment type="catalytic activity">
    <reaction evidence="11 12">
        <text>uridine(1498) in 16S rRNA + S-adenosyl-L-methionine = N(3)-methyluridine(1498) in 16S rRNA + S-adenosyl-L-homocysteine + H(+)</text>
        <dbReference type="Rhea" id="RHEA:42920"/>
        <dbReference type="Rhea" id="RHEA-COMP:10283"/>
        <dbReference type="Rhea" id="RHEA-COMP:10284"/>
        <dbReference type="ChEBI" id="CHEBI:15378"/>
        <dbReference type="ChEBI" id="CHEBI:57856"/>
        <dbReference type="ChEBI" id="CHEBI:59789"/>
        <dbReference type="ChEBI" id="CHEBI:65315"/>
        <dbReference type="ChEBI" id="CHEBI:74502"/>
        <dbReference type="EC" id="2.1.1.193"/>
    </reaction>
</comment>
<evidence type="ECO:0000259" key="13">
    <source>
        <dbReference type="Pfam" id="PF04452"/>
    </source>
</evidence>
<keyword evidence="5 12" id="KW-0963">Cytoplasm</keyword>
<sequence length="245" mass="27143">MYHFFARQENIYDDHILIDGADVNHLKNVLRIKCGEKIILSSGDNVDYYCTISEINDDSVIASIDETDTRGRELPSRIYLFQGLPKGDKMELIIQKAVELGAYGIIPVAMKRSVMKLDSKKAESKVKRWNAISESAAKQSKRSIIPAVHDVMTFAQAAEYAKTLDMVLLPYECADGMQATKDKLSSIKPGSSIGIFIGPEGGFDGSELTIAHDAGFDVITLGRRILRTETAGMMLLSVLMYQLED</sequence>
<dbReference type="Gene3D" id="3.40.1280.10">
    <property type="match status" value="1"/>
</dbReference>
<dbReference type="Proteomes" id="UP000003136">
    <property type="component" value="Unassembled WGS sequence"/>
</dbReference>
<dbReference type="InterPro" id="IPR046887">
    <property type="entry name" value="RsmE_PUA-like"/>
</dbReference>
<name>B7APT9_9FIRM</name>
<dbReference type="CDD" id="cd18084">
    <property type="entry name" value="RsmE-like"/>
    <property type="match status" value="1"/>
</dbReference>
<evidence type="ECO:0000259" key="14">
    <source>
        <dbReference type="Pfam" id="PF20260"/>
    </source>
</evidence>
<dbReference type="SUPFAM" id="SSF88697">
    <property type="entry name" value="PUA domain-like"/>
    <property type="match status" value="1"/>
</dbReference>
<evidence type="ECO:0000256" key="4">
    <source>
        <dbReference type="ARBA" id="ARBA00013673"/>
    </source>
</evidence>
<dbReference type="Gene3D" id="2.40.240.20">
    <property type="entry name" value="Hypothetical PUA domain-like, domain 1"/>
    <property type="match status" value="1"/>
</dbReference>
<dbReference type="InterPro" id="IPR046886">
    <property type="entry name" value="RsmE_MTase_dom"/>
</dbReference>
<dbReference type="GO" id="GO:0005737">
    <property type="term" value="C:cytoplasm"/>
    <property type="evidence" value="ECO:0007669"/>
    <property type="project" value="UniProtKB-SubCell"/>
</dbReference>
<dbReference type="PANTHER" id="PTHR30027:SF3">
    <property type="entry name" value="16S RRNA (URACIL(1498)-N(3))-METHYLTRANSFERASE"/>
    <property type="match status" value="1"/>
</dbReference>
<evidence type="ECO:0000256" key="9">
    <source>
        <dbReference type="ARBA" id="ARBA00022691"/>
    </source>
</evidence>
<dbReference type="EC" id="2.1.1.193" evidence="3 12"/>
<dbReference type="NCBIfam" id="TIGR00046">
    <property type="entry name" value="RsmE family RNA methyltransferase"/>
    <property type="match status" value="1"/>
</dbReference>
<proteinExistence type="inferred from homology"/>
<keyword evidence="7 12" id="KW-0489">Methyltransferase</keyword>
<reference evidence="15 16" key="1">
    <citation type="submission" date="2008-11" db="EMBL/GenBank/DDBJ databases">
        <title>Draft genome sequence of Bacteroides pectinophilus (ATCC 43243).</title>
        <authorList>
            <person name="Sudarsanam P."/>
            <person name="Ley R."/>
            <person name="Guruge J."/>
            <person name="Turnbaugh P.J."/>
            <person name="Mahowald M."/>
            <person name="Liep D."/>
            <person name="Gordon J."/>
        </authorList>
    </citation>
    <scope>NUCLEOTIDE SEQUENCE [LARGE SCALE GENOMIC DNA]</scope>
    <source>
        <strain evidence="15 16">ATCC 43243</strain>
    </source>
</reference>
<organism evidence="15 16">
    <name type="scientific">[Bacteroides] pectinophilus ATCC 43243</name>
    <dbReference type="NCBI Taxonomy" id="483218"/>
    <lineage>
        <taxon>Bacteria</taxon>
        <taxon>Bacillati</taxon>
        <taxon>Bacillota</taxon>
        <taxon>Clostridia</taxon>
        <taxon>Eubacteriales</taxon>
    </lineage>
</organism>
<evidence type="ECO:0000256" key="11">
    <source>
        <dbReference type="ARBA" id="ARBA00047944"/>
    </source>
</evidence>
<protein>
    <recommendedName>
        <fullName evidence="4 12">Ribosomal RNA small subunit methyltransferase E</fullName>
        <ecNumber evidence="3 12">2.1.1.193</ecNumber>
    </recommendedName>
</protein>
<feature type="domain" description="Ribosomal RNA small subunit methyltransferase E PUA-like" evidence="14">
    <location>
        <begin position="18"/>
        <end position="64"/>
    </location>
</feature>
<dbReference type="eggNOG" id="COG1385">
    <property type="taxonomic scope" value="Bacteria"/>
</dbReference>
<dbReference type="SUPFAM" id="SSF75217">
    <property type="entry name" value="alpha/beta knot"/>
    <property type="match status" value="1"/>
</dbReference>
<comment type="function">
    <text evidence="10 12">Specifically methylates the N3 position of the uracil ring of uridine 1498 (m3U1498) in 16S rRNA. Acts on the fully assembled 30S ribosomal subunit.</text>
</comment>
<evidence type="ECO:0000256" key="3">
    <source>
        <dbReference type="ARBA" id="ARBA00012328"/>
    </source>
</evidence>
<accession>B7APT9</accession>
<dbReference type="PANTHER" id="PTHR30027">
    <property type="entry name" value="RIBOSOMAL RNA SMALL SUBUNIT METHYLTRANSFERASE E"/>
    <property type="match status" value="1"/>
</dbReference>
<evidence type="ECO:0000256" key="10">
    <source>
        <dbReference type="ARBA" id="ARBA00025699"/>
    </source>
</evidence>
<dbReference type="Pfam" id="PF20260">
    <property type="entry name" value="PUA_4"/>
    <property type="match status" value="1"/>
</dbReference>
<evidence type="ECO:0000256" key="8">
    <source>
        <dbReference type="ARBA" id="ARBA00022679"/>
    </source>
</evidence>
<dbReference type="STRING" id="483218.BACPEC_00695"/>
<dbReference type="InterPro" id="IPR006700">
    <property type="entry name" value="RsmE"/>
</dbReference>
<keyword evidence="9 12" id="KW-0949">S-adenosyl-L-methionine</keyword>
<keyword evidence="8 12" id="KW-0808">Transferase</keyword>
<evidence type="ECO:0000256" key="7">
    <source>
        <dbReference type="ARBA" id="ARBA00022603"/>
    </source>
</evidence>
<comment type="subcellular location">
    <subcellularLocation>
        <location evidence="1 12">Cytoplasm</location>
    </subcellularLocation>
</comment>
<dbReference type="InterPro" id="IPR029026">
    <property type="entry name" value="tRNA_m1G_MTases_N"/>
</dbReference>
<evidence type="ECO:0000313" key="15">
    <source>
        <dbReference type="EMBL" id="EEC57711.1"/>
    </source>
</evidence>
<keyword evidence="6 12" id="KW-0698">rRNA processing</keyword>
<evidence type="ECO:0000256" key="12">
    <source>
        <dbReference type="PIRNR" id="PIRNR015601"/>
    </source>
</evidence>
<dbReference type="AlphaFoldDB" id="B7APT9"/>
<dbReference type="GO" id="GO:0070042">
    <property type="term" value="F:rRNA (uridine-N3-)-methyltransferase activity"/>
    <property type="evidence" value="ECO:0007669"/>
    <property type="project" value="TreeGrafter"/>
</dbReference>
<dbReference type="EMBL" id="ABVQ01000035">
    <property type="protein sequence ID" value="EEC57711.1"/>
    <property type="molecule type" value="Genomic_DNA"/>
</dbReference>
<evidence type="ECO:0000313" key="16">
    <source>
        <dbReference type="Proteomes" id="UP000003136"/>
    </source>
</evidence>
<evidence type="ECO:0000256" key="6">
    <source>
        <dbReference type="ARBA" id="ARBA00022552"/>
    </source>
</evidence>
<comment type="caution">
    <text evidence="15">The sequence shown here is derived from an EMBL/GenBank/DDBJ whole genome shotgun (WGS) entry which is preliminary data.</text>
</comment>
<dbReference type="PIRSF" id="PIRSF015601">
    <property type="entry name" value="MTase_slr0722"/>
    <property type="match status" value="1"/>
</dbReference>
<gene>
    <name evidence="15" type="ORF">BACPEC_00695</name>
</gene>
<feature type="domain" description="Ribosomal RNA small subunit methyltransferase E methyltransferase" evidence="13">
    <location>
        <begin position="73"/>
        <end position="240"/>
    </location>
</feature>
<dbReference type="InterPro" id="IPR015947">
    <property type="entry name" value="PUA-like_sf"/>
</dbReference>
<dbReference type="NCBIfam" id="NF008692">
    <property type="entry name" value="PRK11713.1-5"/>
    <property type="match status" value="1"/>
</dbReference>
<comment type="similarity">
    <text evidence="2 12">Belongs to the RNA methyltransferase RsmE family.</text>
</comment>
<evidence type="ECO:0000256" key="5">
    <source>
        <dbReference type="ARBA" id="ARBA00022490"/>
    </source>
</evidence>
<dbReference type="GO" id="GO:0070475">
    <property type="term" value="P:rRNA base methylation"/>
    <property type="evidence" value="ECO:0007669"/>
    <property type="project" value="TreeGrafter"/>
</dbReference>
<reference evidence="15 16" key="2">
    <citation type="submission" date="2008-11" db="EMBL/GenBank/DDBJ databases">
        <authorList>
            <person name="Fulton L."/>
            <person name="Clifton S."/>
            <person name="Fulton B."/>
            <person name="Xu J."/>
            <person name="Minx P."/>
            <person name="Pepin K.H."/>
            <person name="Johnson M."/>
            <person name="Bhonagiri V."/>
            <person name="Nash W.E."/>
            <person name="Mardis E.R."/>
            <person name="Wilson R.K."/>
        </authorList>
    </citation>
    <scope>NUCLEOTIDE SEQUENCE [LARGE SCALE GENOMIC DNA]</scope>
    <source>
        <strain evidence="15 16">ATCC 43243</strain>
    </source>
</reference>
<dbReference type="Pfam" id="PF04452">
    <property type="entry name" value="Methyltrans_RNA"/>
    <property type="match status" value="1"/>
</dbReference>
<evidence type="ECO:0000256" key="1">
    <source>
        <dbReference type="ARBA" id="ARBA00004496"/>
    </source>
</evidence>